<evidence type="ECO:0000313" key="3">
    <source>
        <dbReference type="WBParaSite" id="SRAE_X000208500.1"/>
    </source>
</evidence>
<dbReference type="WormBase" id="SRAE_X000208500">
    <property type="protein sequence ID" value="SRP06604"/>
    <property type="gene ID" value="WBGene00267663"/>
</dbReference>
<organism evidence="1">
    <name type="scientific">Strongyloides ratti</name>
    <name type="common">Parasitic roundworm</name>
    <dbReference type="NCBI Taxonomy" id="34506"/>
    <lineage>
        <taxon>Eukaryota</taxon>
        <taxon>Metazoa</taxon>
        <taxon>Ecdysozoa</taxon>
        <taxon>Nematoda</taxon>
        <taxon>Chromadorea</taxon>
        <taxon>Rhabditida</taxon>
        <taxon>Tylenchina</taxon>
        <taxon>Panagrolaimomorpha</taxon>
        <taxon>Strongyloidoidea</taxon>
        <taxon>Strongyloididae</taxon>
        <taxon>Strongyloides</taxon>
    </lineage>
</organism>
<reference evidence="2" key="2">
    <citation type="submission" date="2014-09" db="EMBL/GenBank/DDBJ databases">
        <authorList>
            <person name="Martin A.A."/>
        </authorList>
    </citation>
    <scope>NUCLEOTIDE SEQUENCE</scope>
    <source>
        <strain evidence="2">ED321</strain>
    </source>
</reference>
<dbReference type="AlphaFoldDB" id="A0A090KWU9"/>
<evidence type="ECO:0000313" key="1">
    <source>
        <dbReference type="EMBL" id="CEF60347.1"/>
    </source>
</evidence>
<protein>
    <submittedName>
        <fullName evidence="1 3">Uncharacterized protein</fullName>
    </submittedName>
</protein>
<dbReference type="WBParaSite" id="SRAE_X000208500.1">
    <property type="protein sequence ID" value="SRAE_X000208500.1"/>
    <property type="gene ID" value="WBGene00267663"/>
</dbReference>
<name>A0A090KWU9_STRRB</name>
<evidence type="ECO:0000313" key="4">
    <source>
        <dbReference type="WormBase" id="SRAE_X000208500"/>
    </source>
</evidence>
<proteinExistence type="predicted"/>
<dbReference type="GeneID" id="36385157"/>
<accession>A0A090KWU9</accession>
<dbReference type="RefSeq" id="XP_024499556.1">
    <property type="nucleotide sequence ID" value="XM_024643795.1"/>
</dbReference>
<reference evidence="1" key="1">
    <citation type="submission" date="2014-09" db="EMBL/GenBank/DDBJ databases">
        <authorList>
            <person name="Aslett A.Martin."/>
        </authorList>
    </citation>
    <scope>NUCLEOTIDE SEQUENCE</scope>
    <source>
        <strain evidence="1">ED321 Heterogonic</strain>
    </source>
</reference>
<dbReference type="Proteomes" id="UP000035682">
    <property type="component" value="Unplaced"/>
</dbReference>
<keyword evidence="2" id="KW-1185">Reference proteome</keyword>
<reference evidence="3" key="3">
    <citation type="submission" date="2020-12" db="UniProtKB">
        <authorList>
            <consortium name="WormBaseParasite"/>
        </authorList>
    </citation>
    <scope>IDENTIFICATION</scope>
</reference>
<dbReference type="CTD" id="36385157"/>
<gene>
    <name evidence="1 3 4" type="ORF">SRAE_X000208500</name>
</gene>
<dbReference type="EMBL" id="LN609398">
    <property type="protein sequence ID" value="CEF60347.1"/>
    <property type="molecule type" value="Genomic_DNA"/>
</dbReference>
<evidence type="ECO:0000313" key="2">
    <source>
        <dbReference type="Proteomes" id="UP000035682"/>
    </source>
</evidence>
<sequence length="115" mass="13118">MFKYLLFKNLIIAVLICLTVTFKLNNTLYGSNIERIKRNTNDTTNNRYIGYKGVLPVNSQNSNNENTYNNTVTISPDDYDNSTLNYGNDTIELIVYEDYDSFLSPFLGILPVGLN</sequence>